<proteinExistence type="predicted"/>
<evidence type="ECO:0000313" key="2">
    <source>
        <dbReference type="Proteomes" id="UP000017842"/>
    </source>
</evidence>
<dbReference type="STRING" id="1116472.MGMO_138c00090"/>
<keyword evidence="2" id="KW-1185">Reference proteome</keyword>
<organism evidence="1 2">
    <name type="scientific">Methyloglobulus morosus KoM1</name>
    <dbReference type="NCBI Taxonomy" id="1116472"/>
    <lineage>
        <taxon>Bacteria</taxon>
        <taxon>Pseudomonadati</taxon>
        <taxon>Pseudomonadota</taxon>
        <taxon>Gammaproteobacteria</taxon>
        <taxon>Methylococcales</taxon>
        <taxon>Methylococcaceae</taxon>
        <taxon>Methyloglobulus</taxon>
    </lineage>
</organism>
<dbReference type="Proteomes" id="UP000017842">
    <property type="component" value="Unassembled WGS sequence"/>
</dbReference>
<name>V5DP18_9GAMM</name>
<dbReference type="EMBL" id="AYLO01000128">
    <property type="protein sequence ID" value="ESS69171.1"/>
    <property type="molecule type" value="Genomic_DNA"/>
</dbReference>
<gene>
    <name evidence="1" type="ORF">MGMO_138c00090</name>
</gene>
<reference evidence="1 2" key="1">
    <citation type="journal article" date="2013" name="Genome Announc.">
        <title>Draft Genome Sequence of the Methanotrophic Gammaproteobacterium Methyloglobulus morosus DSM 22980 Strain KoM1.</title>
        <authorList>
            <person name="Poehlein A."/>
            <person name="Deutzmann J.S."/>
            <person name="Daniel R."/>
            <person name="Simeonova D.D."/>
        </authorList>
    </citation>
    <scope>NUCLEOTIDE SEQUENCE [LARGE SCALE GENOMIC DNA]</scope>
    <source>
        <strain evidence="1 2">KoM1</strain>
    </source>
</reference>
<dbReference type="AlphaFoldDB" id="V5DP18"/>
<protein>
    <submittedName>
        <fullName evidence="1">Uncharacterized protein</fullName>
    </submittedName>
</protein>
<accession>V5DP18</accession>
<comment type="caution">
    <text evidence="1">The sequence shown here is derived from an EMBL/GenBank/DDBJ whole genome shotgun (WGS) entry which is preliminary data.</text>
</comment>
<sequence>MPLKTSKGWVNDLTSPVTGAENSQLTLKPKKVLQQFRTISF</sequence>
<evidence type="ECO:0000313" key="1">
    <source>
        <dbReference type="EMBL" id="ESS69171.1"/>
    </source>
</evidence>